<dbReference type="FunCoup" id="A0A2Y9Q127">
    <property type="interactions" value="3284"/>
</dbReference>
<dbReference type="KEGG" id="dle:111185670"/>
<dbReference type="GO" id="GO:0005789">
    <property type="term" value="C:endoplasmic reticulum membrane"/>
    <property type="evidence" value="ECO:0007669"/>
    <property type="project" value="UniProtKB-SubCell"/>
</dbReference>
<feature type="transmembrane region" description="Helical" evidence="6">
    <location>
        <begin position="179"/>
        <end position="198"/>
    </location>
</feature>
<dbReference type="GO" id="GO:0070072">
    <property type="term" value="P:vacuolar proton-transporting V-type ATPase complex assembly"/>
    <property type="evidence" value="ECO:0007669"/>
    <property type="project" value="InterPro"/>
</dbReference>
<sequence length="208" mass="23063">MASSLLVGERLVRALSPGGELEPEQLPGKLREELEAVLGKKHKGGDRPAGPARLVSFRLIRDLHQYLRERGSTLYLHELLEGSEIYLPEVAKPPRNPELVARLEKIKIHLANEEYKRITRNVTCQDSRHGGTLSDLGKQVRSVKALVITIFNFIVTVAAAFVCTYLGSQYIFTEMTSQVLAALIVASVVGLAELYLMVRVMEGELGEL</sequence>
<evidence type="ECO:0000256" key="3">
    <source>
        <dbReference type="ARBA" id="ARBA00022824"/>
    </source>
</evidence>
<keyword evidence="2 6" id="KW-0812">Transmembrane</keyword>
<dbReference type="GeneID" id="111185670"/>
<accession>A0A2Y9Q127</accession>
<evidence type="ECO:0000256" key="6">
    <source>
        <dbReference type="SAM" id="Phobius"/>
    </source>
</evidence>
<evidence type="ECO:0000256" key="5">
    <source>
        <dbReference type="ARBA" id="ARBA00023136"/>
    </source>
</evidence>
<proteinExistence type="predicted"/>
<dbReference type="CTD" id="147007"/>
<dbReference type="Pfam" id="PF11712">
    <property type="entry name" value="Vma12"/>
    <property type="match status" value="1"/>
</dbReference>
<reference evidence="8" key="1">
    <citation type="submission" date="2025-08" db="UniProtKB">
        <authorList>
            <consortium name="RefSeq"/>
        </authorList>
    </citation>
    <scope>IDENTIFICATION</scope>
    <source>
        <tissue evidence="8">Blood</tissue>
    </source>
</reference>
<feature type="transmembrane region" description="Helical" evidence="6">
    <location>
        <begin position="145"/>
        <end position="167"/>
    </location>
</feature>
<gene>
    <name evidence="8" type="primary">TMEM199</name>
</gene>
<organism evidence="7 8">
    <name type="scientific">Delphinapterus leucas</name>
    <name type="common">Beluga whale</name>
    <dbReference type="NCBI Taxonomy" id="9749"/>
    <lineage>
        <taxon>Eukaryota</taxon>
        <taxon>Metazoa</taxon>
        <taxon>Chordata</taxon>
        <taxon>Craniata</taxon>
        <taxon>Vertebrata</taxon>
        <taxon>Euteleostomi</taxon>
        <taxon>Mammalia</taxon>
        <taxon>Eutheria</taxon>
        <taxon>Laurasiatheria</taxon>
        <taxon>Artiodactyla</taxon>
        <taxon>Whippomorpha</taxon>
        <taxon>Cetacea</taxon>
        <taxon>Odontoceti</taxon>
        <taxon>Monodontidae</taxon>
        <taxon>Delphinapterus</taxon>
    </lineage>
</organism>
<dbReference type="InterPro" id="IPR021013">
    <property type="entry name" value="ATPase_Vma12"/>
</dbReference>
<keyword evidence="7" id="KW-1185">Reference proteome</keyword>
<dbReference type="AlphaFoldDB" id="A0A2Y9Q127"/>
<evidence type="ECO:0000256" key="1">
    <source>
        <dbReference type="ARBA" id="ARBA00004477"/>
    </source>
</evidence>
<protein>
    <submittedName>
        <fullName evidence="8">Transmembrane protein 199 isoform X1</fullName>
    </submittedName>
</protein>
<keyword evidence="4 6" id="KW-1133">Transmembrane helix</keyword>
<keyword evidence="3" id="KW-0256">Endoplasmic reticulum</keyword>
<evidence type="ECO:0000313" key="8">
    <source>
        <dbReference type="RefSeq" id="XP_022451146.1"/>
    </source>
</evidence>
<evidence type="ECO:0000313" key="7">
    <source>
        <dbReference type="Proteomes" id="UP000248483"/>
    </source>
</evidence>
<comment type="subcellular location">
    <subcellularLocation>
        <location evidence="1">Endoplasmic reticulum membrane</location>
        <topology evidence="1">Multi-pass membrane protein</topology>
    </subcellularLocation>
</comment>
<dbReference type="Proteomes" id="UP000248483">
    <property type="component" value="Unplaced"/>
</dbReference>
<dbReference type="InParanoid" id="A0A2Y9Q127"/>
<keyword evidence="5 6" id="KW-0472">Membrane</keyword>
<dbReference type="RefSeq" id="XP_022451146.1">
    <property type="nucleotide sequence ID" value="XM_022595438.1"/>
</dbReference>
<dbReference type="PANTHER" id="PTHR31394:SF1">
    <property type="entry name" value="TRANSMEMBRANE PROTEIN 199"/>
    <property type="match status" value="1"/>
</dbReference>
<dbReference type="PANTHER" id="PTHR31394">
    <property type="entry name" value="TRANSMEMBRANE PROTEIN 199"/>
    <property type="match status" value="1"/>
</dbReference>
<evidence type="ECO:0000256" key="2">
    <source>
        <dbReference type="ARBA" id="ARBA00022692"/>
    </source>
</evidence>
<evidence type="ECO:0000256" key="4">
    <source>
        <dbReference type="ARBA" id="ARBA00022989"/>
    </source>
</evidence>
<name>A0A2Y9Q127_DELLE</name>